<organism evidence="1 2">
    <name type="scientific">Haemonchus contortus</name>
    <name type="common">Barber pole worm</name>
    <dbReference type="NCBI Taxonomy" id="6289"/>
    <lineage>
        <taxon>Eukaryota</taxon>
        <taxon>Metazoa</taxon>
        <taxon>Ecdysozoa</taxon>
        <taxon>Nematoda</taxon>
        <taxon>Chromadorea</taxon>
        <taxon>Rhabditida</taxon>
        <taxon>Rhabditina</taxon>
        <taxon>Rhabditomorpha</taxon>
        <taxon>Strongyloidea</taxon>
        <taxon>Trichostrongylidae</taxon>
        <taxon>Haemonchus</taxon>
    </lineage>
</organism>
<evidence type="ECO:0000313" key="1">
    <source>
        <dbReference type="Proteomes" id="UP000025227"/>
    </source>
</evidence>
<dbReference type="Proteomes" id="UP000025227">
    <property type="component" value="Unplaced"/>
</dbReference>
<dbReference type="OMA" id="RMSEMAN"/>
<accession>A0A7I4Y0Y6</accession>
<keyword evidence="1" id="KW-1185">Reference proteome</keyword>
<name>A0A7I4Y0Y6_HAECO</name>
<sequence length="420" mass="49404">MLPYFSNFITSAPLQIVPVYFWPGDQVDLPCLMCELAFVFNGKMKIWGRSTKILRFLENPKRGTRFSYKLWSRVENGPNAYKFGPRNISEMKIKDTMPEVLDKEGNKLYIMKQEPVFIQRKGKLTILRASPASQGVYFCYDAQSRSHTSIFYVLMAMTPPVRMSEMKDVLADGCIDKEDHQLIRANFNWRYHFVPNIRHEAPARCKNSKLGFCQAKYFDQTETEEGCTLNFCRKEIEAKIELNLALEMRWDDWGECDTNRQMQKREAHCYLVRKAGYEIPMVEEELPNEYRWMPKLNALFNHEPFRSKGIRLYSSLLASLFVNEEIMLQCHYEKRRLETDQIWRMLMRSMGASYKEGPLKGKIAELDEDGKYKIKPESSLRLTNPFHACMIYEYNHSKDSEHVVGTYMTETRPCESKRTT</sequence>
<reference evidence="2" key="1">
    <citation type="submission" date="2020-12" db="UniProtKB">
        <authorList>
            <consortium name="WormBaseParasite"/>
        </authorList>
    </citation>
    <scope>IDENTIFICATION</scope>
    <source>
        <strain evidence="2">MHco3</strain>
    </source>
</reference>
<dbReference type="OrthoDB" id="5856915at2759"/>
<dbReference type="AlphaFoldDB" id="A0A7I4Y0Y6"/>
<proteinExistence type="predicted"/>
<dbReference type="WBParaSite" id="HCON_00030170-00001">
    <property type="protein sequence ID" value="HCON_00030170-00001"/>
    <property type="gene ID" value="HCON_00030170"/>
</dbReference>
<protein>
    <submittedName>
        <fullName evidence="2">Ig-like domain-containing protein</fullName>
    </submittedName>
</protein>
<evidence type="ECO:0000313" key="2">
    <source>
        <dbReference type="WBParaSite" id="HCON_00030170-00001"/>
    </source>
</evidence>